<feature type="domain" description="RRM" evidence="6">
    <location>
        <begin position="139"/>
        <end position="216"/>
    </location>
</feature>
<dbReference type="CDD" id="cd00590">
    <property type="entry name" value="RRM_SF"/>
    <property type="match status" value="4"/>
</dbReference>
<comment type="caution">
    <text evidence="8">The sequence shown here is derived from an EMBL/GenBank/DDBJ whole genome shotgun (WGS) entry which is preliminary data.</text>
</comment>
<feature type="domain" description="EF-hand" evidence="7">
    <location>
        <begin position="28"/>
        <end position="63"/>
    </location>
</feature>
<dbReference type="SUPFAM" id="SSF54928">
    <property type="entry name" value="RNA-binding domain, RBD"/>
    <property type="match status" value="2"/>
</dbReference>
<dbReference type="InterPro" id="IPR000504">
    <property type="entry name" value="RRM_dom"/>
</dbReference>
<organism evidence="8 9">
    <name type="scientific">Prorocentrum cordatum</name>
    <dbReference type="NCBI Taxonomy" id="2364126"/>
    <lineage>
        <taxon>Eukaryota</taxon>
        <taxon>Sar</taxon>
        <taxon>Alveolata</taxon>
        <taxon>Dinophyceae</taxon>
        <taxon>Prorocentrales</taxon>
        <taxon>Prorocentraceae</taxon>
        <taxon>Prorocentrum</taxon>
    </lineage>
</organism>
<proteinExistence type="predicted"/>
<dbReference type="InterPro" id="IPR012677">
    <property type="entry name" value="Nucleotide-bd_a/b_plait_sf"/>
</dbReference>
<dbReference type="InterPro" id="IPR002048">
    <property type="entry name" value="EF_hand_dom"/>
</dbReference>
<evidence type="ECO:0000259" key="7">
    <source>
        <dbReference type="PROSITE" id="PS50222"/>
    </source>
</evidence>
<dbReference type="Proteomes" id="UP001189429">
    <property type="component" value="Unassembled WGS sequence"/>
</dbReference>
<name>A0ABN9PLL0_9DINO</name>
<evidence type="ECO:0000313" key="9">
    <source>
        <dbReference type="Proteomes" id="UP001189429"/>
    </source>
</evidence>
<dbReference type="InterPro" id="IPR018247">
    <property type="entry name" value="EF_Hand_1_Ca_BS"/>
</dbReference>
<feature type="region of interest" description="Disordered" evidence="5">
    <location>
        <begin position="198"/>
        <end position="291"/>
    </location>
</feature>
<keyword evidence="3" id="KW-0539">Nucleus</keyword>
<dbReference type="EMBL" id="CAUYUJ010001025">
    <property type="protein sequence ID" value="CAK0793739.1"/>
    <property type="molecule type" value="Genomic_DNA"/>
</dbReference>
<dbReference type="Pfam" id="PF00076">
    <property type="entry name" value="RRM_1"/>
    <property type="match status" value="4"/>
</dbReference>
<dbReference type="PROSITE" id="PS50222">
    <property type="entry name" value="EF_HAND_2"/>
    <property type="match status" value="1"/>
</dbReference>
<feature type="domain" description="RRM" evidence="6">
    <location>
        <begin position="610"/>
        <end position="687"/>
    </location>
</feature>
<feature type="compositionally biased region" description="Polar residues" evidence="5">
    <location>
        <begin position="475"/>
        <end position="484"/>
    </location>
</feature>
<feature type="domain" description="RRM" evidence="6">
    <location>
        <begin position="294"/>
        <end position="371"/>
    </location>
</feature>
<dbReference type="InterPro" id="IPR011992">
    <property type="entry name" value="EF-hand-dom_pair"/>
</dbReference>
<evidence type="ECO:0000313" key="8">
    <source>
        <dbReference type="EMBL" id="CAK0793739.1"/>
    </source>
</evidence>
<evidence type="ECO:0000259" key="6">
    <source>
        <dbReference type="PROSITE" id="PS50102"/>
    </source>
</evidence>
<dbReference type="SMART" id="SM00360">
    <property type="entry name" value="RRM"/>
    <property type="match status" value="4"/>
</dbReference>
<sequence>MSLGKELSAWRSLAPAYPGRRTRPLENTRGALKQRLFRKCDKDGDGFLNKSELRMFVEYVGFEGSDKEWTKEYELLCSDHCLDRARGMTMGAFLSALDDTSEKGLHCSDSEICLLLGIEHTPSKTGADQDEGEGNDEFTHVFFAGANFSTTGPVLKSIFEEIGRVEDFSLFRFQDGKSMGMGRVKYASHEEARRAMTTLHNREVDGRALMLQEDPRVDSDEEPGSDERKSSAEAWPANQNGRDRASGNKGTGNGAGKGKHMGSEGGKVNSDQGWYEGGRPTRAHKGDRDNSDGRTIFFAGASPDSSEAFLRSHFQGVGKVIKFRLFADPPGHSRGMGVAQYLTAGEATKAVERLSGSMMGGHTVLVKIDRKGYLDHARQQSEGYQEWDSGWECGTGFNSYSGWKGGYDGGWKSGWEGGYGGGPIGGKADIYSGWESGQKHGGRKNGGRDKGGKRNGGRGEGGWEDSYHGGEEDSQNCGPASDGNTGKGSGKGGSKEVKYTTQSVNVWCEVKREGWHKSTRVFFSGAPVKMARAAVQQHFAEFGVVKSLTIFKKGKTSRGMGVCCYQGANAAEAAINYGVVIDGKPLHLQQLRRHQRKDGWDQDQDLNPNTSVFFRDAPCETAEKFLEEKFGNVGEIRNFILFTSPDGKSRGMGVVEYSTAESAERAYNEIHETTVSGKTIHVDYFSF</sequence>
<evidence type="ECO:0000256" key="3">
    <source>
        <dbReference type="ARBA" id="ARBA00023242"/>
    </source>
</evidence>
<dbReference type="InterPro" id="IPR051183">
    <property type="entry name" value="U1_U11-U12_snRNP_70-35kDa"/>
</dbReference>
<dbReference type="InterPro" id="IPR035979">
    <property type="entry name" value="RBD_domain_sf"/>
</dbReference>
<accession>A0ABN9PLL0</accession>
<feature type="region of interest" description="Disordered" evidence="5">
    <location>
        <begin position="430"/>
        <end position="496"/>
    </location>
</feature>
<evidence type="ECO:0000256" key="4">
    <source>
        <dbReference type="PROSITE-ProRule" id="PRU00176"/>
    </source>
</evidence>
<comment type="subcellular location">
    <subcellularLocation>
        <location evidence="1">Nucleus</location>
    </subcellularLocation>
</comment>
<evidence type="ECO:0000256" key="2">
    <source>
        <dbReference type="ARBA" id="ARBA00022837"/>
    </source>
</evidence>
<evidence type="ECO:0000256" key="1">
    <source>
        <dbReference type="ARBA" id="ARBA00004123"/>
    </source>
</evidence>
<evidence type="ECO:0008006" key="10">
    <source>
        <dbReference type="Google" id="ProtNLM"/>
    </source>
</evidence>
<evidence type="ECO:0000256" key="5">
    <source>
        <dbReference type="SAM" id="MobiDB-lite"/>
    </source>
</evidence>
<feature type="domain" description="RRM" evidence="6">
    <location>
        <begin position="519"/>
        <end position="593"/>
    </location>
</feature>
<protein>
    <recommendedName>
        <fullName evidence="10">Calmodulin</fullName>
    </recommendedName>
</protein>
<dbReference type="PROSITE" id="PS50102">
    <property type="entry name" value="RRM"/>
    <property type="match status" value="4"/>
</dbReference>
<keyword evidence="9" id="KW-1185">Reference proteome</keyword>
<dbReference type="PROSITE" id="PS00018">
    <property type="entry name" value="EF_HAND_1"/>
    <property type="match status" value="1"/>
</dbReference>
<gene>
    <name evidence="8" type="ORF">PCOR1329_LOCUS3943</name>
</gene>
<keyword evidence="2" id="KW-0106">Calcium</keyword>
<dbReference type="SUPFAM" id="SSF47473">
    <property type="entry name" value="EF-hand"/>
    <property type="match status" value="1"/>
</dbReference>
<reference evidence="8" key="1">
    <citation type="submission" date="2023-10" db="EMBL/GenBank/DDBJ databases">
        <authorList>
            <person name="Chen Y."/>
            <person name="Shah S."/>
            <person name="Dougan E. K."/>
            <person name="Thang M."/>
            <person name="Chan C."/>
        </authorList>
    </citation>
    <scope>NUCLEOTIDE SEQUENCE [LARGE SCALE GENOMIC DNA]</scope>
</reference>
<dbReference type="Gene3D" id="3.30.70.330">
    <property type="match status" value="4"/>
</dbReference>
<keyword evidence="4" id="KW-0694">RNA-binding</keyword>
<dbReference type="PANTHER" id="PTHR13952">
    <property type="entry name" value="U1 SMALL NUCLEAR RIBONUCLEOPROTEIN 70 KD"/>
    <property type="match status" value="1"/>
</dbReference>
<dbReference type="Gene3D" id="1.10.238.10">
    <property type="entry name" value="EF-hand"/>
    <property type="match status" value="1"/>
</dbReference>